<gene>
    <name evidence="2" type="ORF">M5E07_04585</name>
</gene>
<evidence type="ECO:0000313" key="3">
    <source>
        <dbReference type="Proteomes" id="UP001056716"/>
    </source>
</evidence>
<name>A0AAE9S0S1_9GAMM</name>
<evidence type="ECO:0000256" key="1">
    <source>
        <dbReference type="SAM" id="Phobius"/>
    </source>
</evidence>
<keyword evidence="1" id="KW-0472">Membrane</keyword>
<sequence>MKNNSKMLYISISVVVIFLVGIIIYAKKSNNANLDGQVSTKDKINNPMAPTKTEDGSMIDSQNLPSGTPPKWAQNLMDINDNLAYSREDKIQNLVELLKQNESNPQALSGILISLTALNPIEAADDIIPYLKSSDPKVQSTALGALNNASLLTEKEHELKRSLPENEAVRKRISEAVNELKSNPDTSAKVKQALISTYSATNPSLEDTQAMKF</sequence>
<dbReference type="InterPro" id="IPR011989">
    <property type="entry name" value="ARM-like"/>
</dbReference>
<dbReference type="RefSeq" id="WP_252222438.1">
    <property type="nucleotide sequence ID" value="NZ_CP098732.1"/>
</dbReference>
<dbReference type="AlphaFoldDB" id="A0AAE9S0S1"/>
<evidence type="ECO:0000313" key="2">
    <source>
        <dbReference type="EMBL" id="USE84096.1"/>
    </source>
</evidence>
<dbReference type="EMBL" id="CP098732">
    <property type="protein sequence ID" value="USE84096.1"/>
    <property type="molecule type" value="Genomic_DNA"/>
</dbReference>
<protein>
    <recommendedName>
        <fullName evidence="4">HEAT repeat domain-containing protein</fullName>
    </recommendedName>
</protein>
<proteinExistence type="predicted"/>
<reference evidence="2" key="1">
    <citation type="submission" date="2022-06" db="EMBL/GenBank/DDBJ databases">
        <title>Isolation, identification and characterization of iprodione-degrading strains in Lhasa, Tibet.</title>
        <authorList>
            <person name="Pan H."/>
        </authorList>
    </citation>
    <scope>NUCLEOTIDE SEQUENCE</scope>
    <source>
        <strain evidence="2">Y-23</strain>
    </source>
</reference>
<dbReference type="SUPFAM" id="SSF48371">
    <property type="entry name" value="ARM repeat"/>
    <property type="match status" value="1"/>
</dbReference>
<keyword evidence="1" id="KW-0812">Transmembrane</keyword>
<keyword evidence="1" id="KW-1133">Transmembrane helix</keyword>
<feature type="transmembrane region" description="Helical" evidence="1">
    <location>
        <begin position="7"/>
        <end position="26"/>
    </location>
</feature>
<dbReference type="KEGG" id="atz:M5E07_04585"/>
<dbReference type="InterPro" id="IPR016024">
    <property type="entry name" value="ARM-type_fold"/>
</dbReference>
<dbReference type="Gene3D" id="1.25.10.10">
    <property type="entry name" value="Leucine-rich Repeat Variant"/>
    <property type="match status" value="1"/>
</dbReference>
<dbReference type="Proteomes" id="UP001056716">
    <property type="component" value="Chromosome"/>
</dbReference>
<keyword evidence="3" id="KW-1185">Reference proteome</keyword>
<organism evidence="2 3">
    <name type="scientific">Acinetobacter tibetensis</name>
    <dbReference type="NCBI Taxonomy" id="2943497"/>
    <lineage>
        <taxon>Bacteria</taxon>
        <taxon>Pseudomonadati</taxon>
        <taxon>Pseudomonadota</taxon>
        <taxon>Gammaproteobacteria</taxon>
        <taxon>Moraxellales</taxon>
        <taxon>Moraxellaceae</taxon>
        <taxon>Acinetobacter</taxon>
    </lineage>
</organism>
<accession>A0AAE9S0S1</accession>
<evidence type="ECO:0008006" key="4">
    <source>
        <dbReference type="Google" id="ProtNLM"/>
    </source>
</evidence>